<gene>
    <name evidence="3" type="ORF">GWO12_07460</name>
</gene>
<dbReference type="Proteomes" id="UP000702544">
    <property type="component" value="Unassembled WGS sequence"/>
</dbReference>
<keyword evidence="2" id="KW-0808">Transferase</keyword>
<evidence type="ECO:0000256" key="2">
    <source>
        <dbReference type="ARBA" id="ARBA00022679"/>
    </source>
</evidence>
<dbReference type="PANTHER" id="PTHR30160">
    <property type="entry name" value="TETRAACYLDISACCHARIDE 4'-KINASE-RELATED"/>
    <property type="match status" value="1"/>
</dbReference>
<evidence type="ECO:0000313" key="3">
    <source>
        <dbReference type="EMBL" id="NIR74938.1"/>
    </source>
</evidence>
<organism evidence="3 4">
    <name type="scientific">Candidatus Kutchimonas denitrificans</name>
    <dbReference type="NCBI Taxonomy" id="3056748"/>
    <lineage>
        <taxon>Bacteria</taxon>
        <taxon>Pseudomonadati</taxon>
        <taxon>Gemmatimonadota</taxon>
        <taxon>Gemmatimonadia</taxon>
        <taxon>Candidatus Palauibacterales</taxon>
        <taxon>Candidatus Palauibacteraceae</taxon>
        <taxon>Candidatus Kutchimonas</taxon>
    </lineage>
</organism>
<dbReference type="GO" id="GO:0009244">
    <property type="term" value="P:lipopolysaccharide core region biosynthetic process"/>
    <property type="evidence" value="ECO:0007669"/>
    <property type="project" value="TreeGrafter"/>
</dbReference>
<proteinExistence type="predicted"/>
<dbReference type="CDD" id="cd03789">
    <property type="entry name" value="GT9_LPS_heptosyltransferase"/>
    <property type="match status" value="1"/>
</dbReference>
<dbReference type="GO" id="GO:0008713">
    <property type="term" value="F:ADP-heptose-lipopolysaccharide heptosyltransferase activity"/>
    <property type="evidence" value="ECO:0007669"/>
    <property type="project" value="TreeGrafter"/>
</dbReference>
<accession>A0AAE4Z8H5</accession>
<protein>
    <submittedName>
        <fullName evidence="3">Glycosyltransferase family 9 protein</fullName>
    </submittedName>
</protein>
<evidence type="ECO:0000256" key="1">
    <source>
        <dbReference type="ARBA" id="ARBA00022676"/>
    </source>
</evidence>
<comment type="caution">
    <text evidence="3">The sequence shown here is derived from an EMBL/GenBank/DDBJ whole genome shotgun (WGS) entry which is preliminary data.</text>
</comment>
<reference evidence="3 4" key="1">
    <citation type="submission" date="2020-01" db="EMBL/GenBank/DDBJ databases">
        <title>Genomes assembled from Gulf of Kutch pelagic sediment metagenomes.</title>
        <authorList>
            <person name="Chandrashekar M."/>
            <person name="Mahajan M.S."/>
            <person name="Dave K.J."/>
            <person name="Vatsa P."/>
            <person name="Nathani N.M."/>
        </authorList>
    </citation>
    <scope>NUCLEOTIDE SEQUENCE [LARGE SCALE GENOMIC DNA]</scope>
    <source>
        <strain evidence="3">KS3-K002</strain>
    </source>
</reference>
<evidence type="ECO:0000313" key="4">
    <source>
        <dbReference type="Proteomes" id="UP000702544"/>
    </source>
</evidence>
<name>A0AAE4Z8H5_9BACT</name>
<keyword evidence="1" id="KW-0328">Glycosyltransferase</keyword>
<dbReference type="GO" id="GO:0005829">
    <property type="term" value="C:cytosol"/>
    <property type="evidence" value="ECO:0007669"/>
    <property type="project" value="TreeGrafter"/>
</dbReference>
<dbReference type="Pfam" id="PF01075">
    <property type="entry name" value="Glyco_transf_9"/>
    <property type="match status" value="1"/>
</dbReference>
<dbReference type="InterPro" id="IPR002201">
    <property type="entry name" value="Glyco_trans_9"/>
</dbReference>
<dbReference type="PANTHER" id="PTHR30160:SF21">
    <property type="entry name" value="LIPOPOLYSACCHARIDE CORE HEPTOSYLTRANSFERASE OPSX"/>
    <property type="match status" value="1"/>
</dbReference>
<dbReference type="EMBL" id="JAACAK010000049">
    <property type="protein sequence ID" value="NIR74938.1"/>
    <property type="molecule type" value="Genomic_DNA"/>
</dbReference>
<dbReference type="Gene3D" id="3.40.50.2000">
    <property type="entry name" value="Glycogen Phosphorylase B"/>
    <property type="match status" value="2"/>
</dbReference>
<dbReference type="InterPro" id="IPR051199">
    <property type="entry name" value="LPS_LOS_Heptosyltrfase"/>
</dbReference>
<dbReference type="SUPFAM" id="SSF53756">
    <property type="entry name" value="UDP-Glycosyltransferase/glycogen phosphorylase"/>
    <property type="match status" value="1"/>
</dbReference>
<sequence length="351" mass="39555">MSGVLEAGKRICMVLLSGIGDVVHGLPIVNALERDDPERRITWIVESLGALLLRPHPAIDEVITFDRRRGLTAVTGLWRALRRLEFDTVINFNVYFKAIVPTAIARAPDKLAFGRDRARDLVWLFANHRLPARQTRHTQDRFLEFLAYLGIETEPIEWRIQLTEEEREAQSEFFRALAGRPTVGLVPTSGRPLKDWPVERFAETATALERDFGFEVVLLGGPGARETERARAVAESSEAAPRWALGNDLRRLVYLIDGLDLLIAPDTGPVHIARALGTPVIGLYGHTDPHEVGPYRAYEDLWIDRSRDEPERHAPGGWDQRMELIAVSDVLDRVERALERYVRPRAESGGA</sequence>
<dbReference type="AlphaFoldDB" id="A0AAE4Z8H5"/>